<proteinExistence type="predicted"/>
<dbReference type="SUPFAM" id="SSF53474">
    <property type="entry name" value="alpha/beta-Hydrolases"/>
    <property type="match status" value="1"/>
</dbReference>
<dbReference type="InterPro" id="IPR029058">
    <property type="entry name" value="AB_hydrolase_fold"/>
</dbReference>
<reference evidence="2" key="1">
    <citation type="submission" date="2016-09" db="EMBL/GenBank/DDBJ databases">
        <authorList>
            <person name="Varghese N."/>
            <person name="Submissions S."/>
        </authorList>
    </citation>
    <scope>NUCLEOTIDE SEQUENCE [LARGE SCALE GENOMIC DNA]</scope>
    <source>
        <strain evidence="2">ANC 4422</strain>
    </source>
</reference>
<keyword evidence="2" id="KW-1185">Reference proteome</keyword>
<dbReference type="AlphaFoldDB" id="A0A1G6HXS3"/>
<dbReference type="RefSeq" id="WP_092748588.1">
    <property type="nucleotide sequence ID" value="NZ_FMYL01000007.1"/>
</dbReference>
<accession>A0A1G6HXS3</accession>
<dbReference type="Proteomes" id="UP000242501">
    <property type="component" value="Unassembled WGS sequence"/>
</dbReference>
<gene>
    <name evidence="1" type="ORF">SAMN05421733_107107</name>
</gene>
<protein>
    <recommendedName>
        <fullName evidence="3">Alpha/beta hydrolase</fullName>
    </recommendedName>
</protein>
<evidence type="ECO:0008006" key="3">
    <source>
        <dbReference type="Google" id="ProtNLM"/>
    </source>
</evidence>
<evidence type="ECO:0000313" key="2">
    <source>
        <dbReference type="Proteomes" id="UP000242501"/>
    </source>
</evidence>
<organism evidence="1 2">
    <name type="scientific">Acinetobacter boissieri</name>
    <dbReference type="NCBI Taxonomy" id="1219383"/>
    <lineage>
        <taxon>Bacteria</taxon>
        <taxon>Pseudomonadati</taxon>
        <taxon>Pseudomonadota</taxon>
        <taxon>Gammaproteobacteria</taxon>
        <taxon>Moraxellales</taxon>
        <taxon>Moraxellaceae</taxon>
        <taxon>Acinetobacter</taxon>
    </lineage>
</organism>
<evidence type="ECO:0000313" key="1">
    <source>
        <dbReference type="EMBL" id="SDB99072.1"/>
    </source>
</evidence>
<dbReference type="EMBL" id="FMYL01000007">
    <property type="protein sequence ID" value="SDB99072.1"/>
    <property type="molecule type" value="Genomic_DNA"/>
</dbReference>
<name>A0A1G6HXS3_9GAMM</name>
<sequence>MDKQIIFEDDHIRVIFLKGHSEELIFSFGDLITRAKGLSINAEKSLLKYDYNVIGVMPKEKSWFPTESMHQMMHAVQPYLAQFKTIVGYGGSMGGYAVIKYSKLLQMSRAIAFVPQYSINPQQVEDRRYAEFFDINLHRDMDISAQDISAETDYIIVYDPYYNEDKEHYLKIKEMLPRLMTFNLPFTGHDALSVLASSSLLNDFIRHKLDQDYFYAQIRQVKKNSKFYYRQVISQLMSRHSKALGRILKNNDLQLDTQYFDPALKQLITRIMLNRRQVTEQDLQKLGIKVNLPQESNLKLQDHFESFLIFNLISSKVESYTQEAIDLNDKYLIPLLAKASCLVKVEINRERYIVAMNDRGVMKLVKENDALSTDLSPLVLKKHDGYYVISYKGKNLSTDEYGVCTFIDPPLTDVTRFILV</sequence>
<dbReference type="OrthoDB" id="7247356at2"/>
<dbReference type="STRING" id="1219383.SAMN05421733_107107"/>